<dbReference type="InterPro" id="IPR012296">
    <property type="entry name" value="Nuclease_put_TT1808"/>
</dbReference>
<organism evidence="2 3">
    <name type="scientific">Aurantimonas endophytica</name>
    <dbReference type="NCBI Taxonomy" id="1522175"/>
    <lineage>
        <taxon>Bacteria</taxon>
        <taxon>Pseudomonadati</taxon>
        <taxon>Pseudomonadota</taxon>
        <taxon>Alphaproteobacteria</taxon>
        <taxon>Hyphomicrobiales</taxon>
        <taxon>Aurantimonadaceae</taxon>
        <taxon>Aurantimonas</taxon>
    </lineage>
</organism>
<dbReference type="SUPFAM" id="SSF52980">
    <property type="entry name" value="Restriction endonuclease-like"/>
    <property type="match status" value="1"/>
</dbReference>
<name>A0A7W6MPF8_9HYPH</name>
<evidence type="ECO:0000313" key="3">
    <source>
        <dbReference type="Proteomes" id="UP000588647"/>
    </source>
</evidence>
<protein>
    <submittedName>
        <fullName evidence="2">Uma2 family endonuclease</fullName>
    </submittedName>
</protein>
<dbReference type="EMBL" id="JACIEM010000002">
    <property type="protein sequence ID" value="MBB4002837.1"/>
    <property type="molecule type" value="Genomic_DNA"/>
</dbReference>
<keyword evidence="2" id="KW-0378">Hydrolase</keyword>
<accession>A0A7W6MPF8</accession>
<dbReference type="CDD" id="cd06260">
    <property type="entry name" value="DUF820-like"/>
    <property type="match status" value="1"/>
</dbReference>
<comment type="caution">
    <text evidence="2">The sequence shown here is derived from an EMBL/GenBank/DDBJ whole genome shotgun (WGS) entry which is preliminary data.</text>
</comment>
<dbReference type="InterPro" id="IPR008538">
    <property type="entry name" value="Uma2"/>
</dbReference>
<dbReference type="RefSeq" id="WP_183207375.1">
    <property type="nucleotide sequence ID" value="NZ_JAAAMM010000002.1"/>
</dbReference>
<evidence type="ECO:0000259" key="1">
    <source>
        <dbReference type="Pfam" id="PF05685"/>
    </source>
</evidence>
<keyword evidence="2" id="KW-0255">Endonuclease</keyword>
<keyword evidence="3" id="KW-1185">Reference proteome</keyword>
<keyword evidence="2" id="KW-0540">Nuclease</keyword>
<dbReference type="Pfam" id="PF05685">
    <property type="entry name" value="Uma2"/>
    <property type="match status" value="1"/>
</dbReference>
<dbReference type="Gene3D" id="3.90.1570.10">
    <property type="entry name" value="tt1808, chain A"/>
    <property type="match status" value="1"/>
</dbReference>
<dbReference type="AlphaFoldDB" id="A0A7W6MPF8"/>
<proteinExistence type="predicted"/>
<gene>
    <name evidence="2" type="ORF">GGR03_001912</name>
</gene>
<dbReference type="PANTHER" id="PTHR36558:SF1">
    <property type="entry name" value="RESTRICTION ENDONUCLEASE DOMAIN-CONTAINING PROTEIN-RELATED"/>
    <property type="match status" value="1"/>
</dbReference>
<dbReference type="Proteomes" id="UP000588647">
    <property type="component" value="Unassembled WGS sequence"/>
</dbReference>
<dbReference type="PANTHER" id="PTHR36558">
    <property type="entry name" value="GLR1098 PROTEIN"/>
    <property type="match status" value="1"/>
</dbReference>
<dbReference type="InterPro" id="IPR011335">
    <property type="entry name" value="Restrct_endonuc-II-like"/>
</dbReference>
<feature type="domain" description="Putative restriction endonuclease" evidence="1">
    <location>
        <begin position="35"/>
        <end position="187"/>
    </location>
</feature>
<reference evidence="2 3" key="1">
    <citation type="submission" date="2020-08" db="EMBL/GenBank/DDBJ databases">
        <title>Genomic Encyclopedia of Type Strains, Phase IV (KMG-IV): sequencing the most valuable type-strain genomes for metagenomic binning, comparative biology and taxonomic classification.</title>
        <authorList>
            <person name="Goeker M."/>
        </authorList>
    </citation>
    <scope>NUCLEOTIDE SEQUENCE [LARGE SCALE GENOMIC DNA]</scope>
    <source>
        <strain evidence="2 3">DSM 103570</strain>
    </source>
</reference>
<evidence type="ECO:0000313" key="2">
    <source>
        <dbReference type="EMBL" id="MBB4002837.1"/>
    </source>
</evidence>
<sequence>MSAIEELERRNETRFDERAFVDFLKSIEGRSGWDGGRWELIDGVPIDMPPATLRHGAIARVFERLLASALSQKGLPLEATREVGVSHPSDATFRPVADVVVFDPAEEMASGGERFLKSCRLVAEVLSPSTEPYDLVFKRRRYTELPDCRHVLMIEQERMRVRHWSFRNGWAESIYDKPDDRIELPEFGFACIVRDLYTRTDLA</sequence>
<dbReference type="GO" id="GO:0004519">
    <property type="term" value="F:endonuclease activity"/>
    <property type="evidence" value="ECO:0007669"/>
    <property type="project" value="UniProtKB-KW"/>
</dbReference>